<reference evidence="1" key="1">
    <citation type="submission" date="2016-04" db="EMBL/GenBank/DDBJ databases">
        <authorList>
            <person name="Calderon-Fernandez G.M.Sr."/>
        </authorList>
    </citation>
    <scope>NUCLEOTIDE SEQUENCE</scope>
    <source>
        <strain evidence="1">Int1</strain>
        <tissue evidence="1">Integument</tissue>
    </source>
</reference>
<feature type="non-terminal residue" evidence="1">
    <location>
        <position position="1"/>
    </location>
</feature>
<dbReference type="AlphaFoldDB" id="A0A161MK68"/>
<keyword evidence="1" id="KW-0347">Helicase</keyword>
<name>A0A161MK68_TRIIF</name>
<keyword evidence="1" id="KW-0547">Nucleotide-binding</keyword>
<organism evidence="1">
    <name type="scientific">Triatoma infestans</name>
    <name type="common">Assassin bug</name>
    <dbReference type="NCBI Taxonomy" id="30076"/>
    <lineage>
        <taxon>Eukaryota</taxon>
        <taxon>Metazoa</taxon>
        <taxon>Ecdysozoa</taxon>
        <taxon>Arthropoda</taxon>
        <taxon>Hexapoda</taxon>
        <taxon>Insecta</taxon>
        <taxon>Pterygota</taxon>
        <taxon>Neoptera</taxon>
        <taxon>Paraneoptera</taxon>
        <taxon>Hemiptera</taxon>
        <taxon>Heteroptera</taxon>
        <taxon>Panheteroptera</taxon>
        <taxon>Cimicomorpha</taxon>
        <taxon>Reduviidae</taxon>
        <taxon>Triatominae</taxon>
        <taxon>Triatoma</taxon>
    </lineage>
</organism>
<keyword evidence="1" id="KW-0378">Hydrolase</keyword>
<sequence length="94" mass="10267">RSGSSSYNSYNSSNSYYGGSSGSGYGGSYSSNHNNQNSGSSGPDWWGPIEMINLTPLPTNYMCHPLSANPLIDLCSFEAFLHLLHALIYIYLYV</sequence>
<reference evidence="1" key="2">
    <citation type="journal article" date="2017" name="J. Med. Entomol.">
        <title>Transcriptome Analysis of the Triatoma infestans (Hemiptera: Reduviidae) Integument.</title>
        <authorList>
            <person name="Calderon-Fernandez G.M."/>
            <person name="Moriconi D.E."/>
            <person name="Dulbecco A.B."/>
            <person name="Juarez M.P."/>
        </authorList>
    </citation>
    <scope>NUCLEOTIDE SEQUENCE</scope>
    <source>
        <strain evidence="1">Int1</strain>
        <tissue evidence="1">Integument</tissue>
    </source>
</reference>
<keyword evidence="1" id="KW-0067">ATP-binding</keyword>
<dbReference type="GO" id="GO:0004386">
    <property type="term" value="F:helicase activity"/>
    <property type="evidence" value="ECO:0007669"/>
    <property type="project" value="UniProtKB-KW"/>
</dbReference>
<dbReference type="EMBL" id="GEMB01000512">
    <property type="protein sequence ID" value="JAS02616.1"/>
    <property type="molecule type" value="Transcribed_RNA"/>
</dbReference>
<protein>
    <submittedName>
        <fullName evidence="1">Atp-dependent rna helicase ddx3x</fullName>
    </submittedName>
</protein>
<evidence type="ECO:0000313" key="1">
    <source>
        <dbReference type="EMBL" id="JAS02616.1"/>
    </source>
</evidence>
<accession>A0A161MK68</accession>
<proteinExistence type="predicted"/>